<evidence type="ECO:0000256" key="4">
    <source>
        <dbReference type="ARBA" id="ARBA00022679"/>
    </source>
</evidence>
<sequence>MRLTCRVDNFFKIRPLFLYVLVFAIALTLFSYLQFDQTFADPDSFYHAKMARLLAERGVITEFPWLSATNLKSSFIDHHFLYHLALAPFVKLWPPLIGLKIAAILFASLAILAIFWFLRQLKIKGAFWHAIFLMTVNPFIFRLNLAKAQPLVLIFLFLTIYLVFSRRYFYLALLSGLYVWLYGGWPLAAVAAGLYALINWFWQYLPGWPPAILRNWARQKIHKQNFLLLLSAGGGLLAGIFFNPYFPKNLDFYWQQTFKIALVNYQSVIGVGGEWYPYGIQDLFAAALPFSLLLLFALAGFVFFYKKQPASAWFFFILSFLFFILTLKSRRYVEYFIPLALCFSALSLNVFLEALTKNLSKILPPRYVLPLPLFILLAISPIFARDLMSVKNSYQKGLPFEKFAEPARWLEQNSQAGDIVFHSDWDEFPLLFYYNDKDYYLAGLDPTFMYQYNPALYRRWADYTTGKTRAGLYLTIKNVFKAKYVFVDIKQNQAFDRNLADNFNFKKVFENGEAKIYQLEP</sequence>
<dbReference type="GO" id="GO:0005886">
    <property type="term" value="C:plasma membrane"/>
    <property type="evidence" value="ECO:0007669"/>
    <property type="project" value="UniProtKB-SubCell"/>
</dbReference>
<accession>A0A1G1Y5K1</accession>
<evidence type="ECO:0000256" key="1">
    <source>
        <dbReference type="ARBA" id="ARBA00004651"/>
    </source>
</evidence>
<evidence type="ECO:0000256" key="7">
    <source>
        <dbReference type="ARBA" id="ARBA00023136"/>
    </source>
</evidence>
<keyword evidence="5 8" id="KW-0812">Transmembrane</keyword>
<keyword evidence="6 8" id="KW-1133">Transmembrane helix</keyword>
<evidence type="ECO:0008006" key="11">
    <source>
        <dbReference type="Google" id="ProtNLM"/>
    </source>
</evidence>
<comment type="subcellular location">
    <subcellularLocation>
        <location evidence="1">Cell membrane</location>
        <topology evidence="1">Multi-pass membrane protein</topology>
    </subcellularLocation>
</comment>
<keyword evidence="2" id="KW-1003">Cell membrane</keyword>
<feature type="transmembrane region" description="Helical" evidence="8">
    <location>
        <begin position="226"/>
        <end position="246"/>
    </location>
</feature>
<evidence type="ECO:0000313" key="9">
    <source>
        <dbReference type="EMBL" id="OGY47020.1"/>
    </source>
</evidence>
<dbReference type="AlphaFoldDB" id="A0A1G1Y5K1"/>
<keyword evidence="3" id="KW-0328">Glycosyltransferase</keyword>
<dbReference type="GO" id="GO:0016763">
    <property type="term" value="F:pentosyltransferase activity"/>
    <property type="evidence" value="ECO:0007669"/>
    <property type="project" value="TreeGrafter"/>
</dbReference>
<dbReference type="GO" id="GO:0009103">
    <property type="term" value="P:lipopolysaccharide biosynthetic process"/>
    <property type="evidence" value="ECO:0007669"/>
    <property type="project" value="UniProtKB-ARBA"/>
</dbReference>
<evidence type="ECO:0000313" key="10">
    <source>
        <dbReference type="Proteomes" id="UP000178432"/>
    </source>
</evidence>
<feature type="transmembrane region" description="Helical" evidence="8">
    <location>
        <begin position="335"/>
        <end position="355"/>
    </location>
</feature>
<evidence type="ECO:0000256" key="3">
    <source>
        <dbReference type="ARBA" id="ARBA00022676"/>
    </source>
</evidence>
<feature type="transmembrane region" description="Helical" evidence="8">
    <location>
        <begin position="16"/>
        <end position="35"/>
    </location>
</feature>
<evidence type="ECO:0000256" key="2">
    <source>
        <dbReference type="ARBA" id="ARBA00022475"/>
    </source>
</evidence>
<feature type="transmembrane region" description="Helical" evidence="8">
    <location>
        <begin position="283"/>
        <end position="305"/>
    </location>
</feature>
<feature type="transmembrane region" description="Helical" evidence="8">
    <location>
        <begin position="312"/>
        <end position="329"/>
    </location>
</feature>
<dbReference type="EMBL" id="MHIF01000049">
    <property type="protein sequence ID" value="OGY47020.1"/>
    <property type="molecule type" value="Genomic_DNA"/>
</dbReference>
<evidence type="ECO:0000256" key="5">
    <source>
        <dbReference type="ARBA" id="ARBA00022692"/>
    </source>
</evidence>
<dbReference type="InterPro" id="IPR050297">
    <property type="entry name" value="LipidA_mod_glycosyltrf_83"/>
</dbReference>
<evidence type="ECO:0000256" key="8">
    <source>
        <dbReference type="SAM" id="Phobius"/>
    </source>
</evidence>
<comment type="caution">
    <text evidence="9">The sequence shown here is derived from an EMBL/GenBank/DDBJ whole genome shotgun (WGS) entry which is preliminary data.</text>
</comment>
<dbReference type="PANTHER" id="PTHR33908:SF11">
    <property type="entry name" value="MEMBRANE PROTEIN"/>
    <property type="match status" value="1"/>
</dbReference>
<dbReference type="PANTHER" id="PTHR33908">
    <property type="entry name" value="MANNOSYLTRANSFERASE YKCB-RELATED"/>
    <property type="match status" value="1"/>
</dbReference>
<keyword evidence="7 8" id="KW-0472">Membrane</keyword>
<feature type="transmembrane region" description="Helical" evidence="8">
    <location>
        <begin position="367"/>
        <end position="384"/>
    </location>
</feature>
<feature type="transmembrane region" description="Helical" evidence="8">
    <location>
        <begin position="97"/>
        <end position="118"/>
    </location>
</feature>
<evidence type="ECO:0000256" key="6">
    <source>
        <dbReference type="ARBA" id="ARBA00022989"/>
    </source>
</evidence>
<gene>
    <name evidence="9" type="ORF">A2663_01000</name>
</gene>
<protein>
    <recommendedName>
        <fullName evidence="11">Glycosyltransferase RgtA/B/C/D-like domain-containing protein</fullName>
    </recommendedName>
</protein>
<reference evidence="9 10" key="1">
    <citation type="journal article" date="2016" name="Nat. Commun.">
        <title>Thousands of microbial genomes shed light on interconnected biogeochemical processes in an aquifer system.</title>
        <authorList>
            <person name="Anantharaman K."/>
            <person name="Brown C.T."/>
            <person name="Hug L.A."/>
            <person name="Sharon I."/>
            <person name="Castelle C.J."/>
            <person name="Probst A.J."/>
            <person name="Thomas B.C."/>
            <person name="Singh A."/>
            <person name="Wilkins M.J."/>
            <person name="Karaoz U."/>
            <person name="Brodie E.L."/>
            <person name="Williams K.H."/>
            <person name="Hubbard S.S."/>
            <person name="Banfield J.F."/>
        </authorList>
    </citation>
    <scope>NUCLEOTIDE SEQUENCE [LARGE SCALE GENOMIC DNA]</scope>
</reference>
<organism evidence="9 10">
    <name type="scientific">Candidatus Buchananbacteria bacterium RIFCSPHIGHO2_01_FULL_46_12</name>
    <dbReference type="NCBI Taxonomy" id="1797536"/>
    <lineage>
        <taxon>Bacteria</taxon>
        <taxon>Candidatus Buchananiibacteriota</taxon>
    </lineage>
</organism>
<dbReference type="Proteomes" id="UP000178432">
    <property type="component" value="Unassembled WGS sequence"/>
</dbReference>
<feature type="transmembrane region" description="Helical" evidence="8">
    <location>
        <begin position="184"/>
        <end position="205"/>
    </location>
</feature>
<name>A0A1G1Y5K1_9BACT</name>
<feature type="transmembrane region" description="Helical" evidence="8">
    <location>
        <begin position="139"/>
        <end position="164"/>
    </location>
</feature>
<proteinExistence type="predicted"/>
<keyword evidence="4" id="KW-0808">Transferase</keyword>